<comment type="caution">
    <text evidence="2">The sequence shown here is derived from an EMBL/GenBank/DDBJ whole genome shotgun (WGS) entry which is preliminary data.</text>
</comment>
<sequence>MRGLTLYVRSRRVPTALGAAVAATGTTWLPATIFSDTGEVSSTVLVLTVLLLVAAVTTTLGGPDDTLDRTAARPWGWLRLSHLATALGCMLLLATLLTGPRFGPFGSVVRDTAGLLGLTALGSATIGTARAWFLPLGWTLGATAYPGTGTAGEVLTWQTQVPDSRPAALVAAVLAAVGIAAYVSRGPRPRTSSENV</sequence>
<name>A0ABP7KGP9_9ACTN</name>
<dbReference type="EMBL" id="BAAAZA010000013">
    <property type="protein sequence ID" value="GAA3876198.1"/>
    <property type="molecule type" value="Genomic_DNA"/>
</dbReference>
<accession>A0ABP7KGP9</accession>
<evidence type="ECO:0000313" key="3">
    <source>
        <dbReference type="Proteomes" id="UP001501563"/>
    </source>
</evidence>
<feature type="transmembrane region" description="Helical" evidence="1">
    <location>
        <begin position="166"/>
        <end position="183"/>
    </location>
</feature>
<evidence type="ECO:0000256" key="1">
    <source>
        <dbReference type="SAM" id="Phobius"/>
    </source>
</evidence>
<feature type="transmembrane region" description="Helical" evidence="1">
    <location>
        <begin position="12"/>
        <end position="31"/>
    </location>
</feature>
<keyword evidence="1" id="KW-1133">Transmembrane helix</keyword>
<evidence type="ECO:0008006" key="4">
    <source>
        <dbReference type="Google" id="ProtNLM"/>
    </source>
</evidence>
<feature type="transmembrane region" description="Helical" evidence="1">
    <location>
        <begin position="112"/>
        <end position="133"/>
    </location>
</feature>
<dbReference type="RefSeq" id="WP_345550797.1">
    <property type="nucleotide sequence ID" value="NZ_BAAAZA010000013.1"/>
</dbReference>
<gene>
    <name evidence="2" type="ORF">GCM10022207_47700</name>
</gene>
<feature type="transmembrane region" description="Helical" evidence="1">
    <location>
        <begin position="80"/>
        <end position="100"/>
    </location>
</feature>
<keyword evidence="1" id="KW-0472">Membrane</keyword>
<reference evidence="3" key="1">
    <citation type="journal article" date="2019" name="Int. J. Syst. Evol. Microbiol.">
        <title>The Global Catalogue of Microorganisms (GCM) 10K type strain sequencing project: providing services to taxonomists for standard genome sequencing and annotation.</title>
        <authorList>
            <consortium name="The Broad Institute Genomics Platform"/>
            <consortium name="The Broad Institute Genome Sequencing Center for Infectious Disease"/>
            <person name="Wu L."/>
            <person name="Ma J."/>
        </authorList>
    </citation>
    <scope>NUCLEOTIDE SEQUENCE [LARGE SCALE GENOMIC DNA]</scope>
    <source>
        <strain evidence="3">JCM 16578</strain>
    </source>
</reference>
<proteinExistence type="predicted"/>
<keyword evidence="3" id="KW-1185">Reference proteome</keyword>
<evidence type="ECO:0000313" key="2">
    <source>
        <dbReference type="EMBL" id="GAA3876198.1"/>
    </source>
</evidence>
<organism evidence="2 3">
    <name type="scientific">Streptomyces lannensis</name>
    <dbReference type="NCBI Taxonomy" id="766498"/>
    <lineage>
        <taxon>Bacteria</taxon>
        <taxon>Bacillati</taxon>
        <taxon>Actinomycetota</taxon>
        <taxon>Actinomycetes</taxon>
        <taxon>Kitasatosporales</taxon>
        <taxon>Streptomycetaceae</taxon>
        <taxon>Streptomyces</taxon>
    </lineage>
</organism>
<feature type="transmembrane region" description="Helical" evidence="1">
    <location>
        <begin position="43"/>
        <end position="60"/>
    </location>
</feature>
<dbReference type="Proteomes" id="UP001501563">
    <property type="component" value="Unassembled WGS sequence"/>
</dbReference>
<keyword evidence="1" id="KW-0812">Transmembrane</keyword>
<protein>
    <recommendedName>
        <fullName evidence="4">ABC transporter</fullName>
    </recommendedName>
</protein>